<comment type="caution">
    <text evidence="1">The sequence shown here is derived from an EMBL/GenBank/DDBJ whole genome shotgun (WGS) entry which is preliminary data.</text>
</comment>
<organism evidence="1 2">
    <name type="scientific">Zalaria obscura</name>
    <dbReference type="NCBI Taxonomy" id="2024903"/>
    <lineage>
        <taxon>Eukaryota</taxon>
        <taxon>Fungi</taxon>
        <taxon>Dikarya</taxon>
        <taxon>Ascomycota</taxon>
        <taxon>Pezizomycotina</taxon>
        <taxon>Dothideomycetes</taxon>
        <taxon>Dothideomycetidae</taxon>
        <taxon>Dothideales</taxon>
        <taxon>Zalariaceae</taxon>
        <taxon>Zalaria</taxon>
    </lineage>
</organism>
<evidence type="ECO:0000313" key="2">
    <source>
        <dbReference type="Proteomes" id="UP001320706"/>
    </source>
</evidence>
<protein>
    <submittedName>
        <fullName evidence="1">N-alpha-acetyltransferase, non-catalitic subunit</fullName>
    </submittedName>
</protein>
<proteinExistence type="predicted"/>
<accession>A0ACC3S7S9</accession>
<gene>
    <name evidence="1" type="primary">MAK10</name>
    <name evidence="1" type="ORF">M8818_006198</name>
</gene>
<keyword evidence="2" id="KW-1185">Reference proteome</keyword>
<sequence length="768" mass="86965">MHPDISRLDIGDDNNRTPAPPAAVTAEPNPLYARRTGARDITKEFLGASKELREGQLVKDDFFTLFESVGALEIMDPKMDSGVTIPDKDRQIDDFDPLMPLLPEEVIGIMDQMLCYEMAWHQGYPLSQTLFTSLHMDRLLPTDSKPLKDIDFANKRNADVDGSNLLVTDVLRSYLLGTAKCCYYVMAEITSEHYYEEEDFVTQHFNKYLLYNADEAEVEDTLADGIATLSQLHLEQDLKSALDTRLRLRQQLLLACKPLRETNIDLDAADTWKTVASTIASIDATAGLGKEVPSAFSERVQRHLASNTPPRPMIKLSWKETFPKWVRLCEDMTEAHRISAVMAQPSPFSIMRFAFDFDARKPQPATYSRAVMQGLLFKQSAVAMEMPHMELLLTDLRELTLAGDVLIDLTNWEIELPRDPRHQMARKMDEFMTKVLEEYLNIYRMISQNRCRMRRTMAQSVQVLDSMQAEAELIDSDIHSISKSAQFKFAGSGPLQFYPLAAWAYFHKLRVMEWVVQLGFELEVYLPDEFAGMYCFLAHLATTRTKHLQHIDFFLNLRQQKLAKTGQQARLAECMASRAFVRTLISQATATLGLANALRTIYALLNALQLIPTPPRSYSTPALRHELRMKPFLPVGTPHILSYEELNAAHVPAPSDAMDFLCADAEDGIRSAKRELQALKAATPEDGKFVGCEDGWKREVQSLLLSAIATGLAVVAVRKACKETGIETVADVEGREEEVKRRITVVVPEPDQRYHAWWPVPKVTERKT</sequence>
<dbReference type="EMBL" id="JAMKPW020000038">
    <property type="protein sequence ID" value="KAK8200881.1"/>
    <property type="molecule type" value="Genomic_DNA"/>
</dbReference>
<reference evidence="1" key="1">
    <citation type="submission" date="2024-02" db="EMBL/GenBank/DDBJ databases">
        <title>Metagenome Assembled Genome of Zalaria obscura JY119.</title>
        <authorList>
            <person name="Vighnesh L."/>
            <person name="Jagadeeshwari U."/>
            <person name="Venkata Ramana C."/>
            <person name="Sasikala C."/>
        </authorList>
    </citation>
    <scope>NUCLEOTIDE SEQUENCE</scope>
    <source>
        <strain evidence="1">JY119</strain>
    </source>
</reference>
<evidence type="ECO:0000313" key="1">
    <source>
        <dbReference type="EMBL" id="KAK8200881.1"/>
    </source>
</evidence>
<dbReference type="Proteomes" id="UP001320706">
    <property type="component" value="Unassembled WGS sequence"/>
</dbReference>
<name>A0ACC3S7S9_9PEZI</name>